<dbReference type="AlphaFoldDB" id="A0A1Y1V0J4"/>
<sequence length="249" mass="28880">MKYYISQAIIIYIVFGFFKGVFSQALDISNKNRCLQLNEKNVCNAATQSGCSWCTSDWGCMFVSDYDIITQSSTQYYHCPEPCVEGDKECYKIMDDSSLLEPFFFYLSTRSGMVCHLQHTNEVSRLHTFHCDEFCRQALMNDYGYCQFYDDNGKEFKDYKISGGIEKKSSKSTIIIIIVVAVVGLIIIGIGFKIYLNKHNKILEERRKIEMKDTKLENDLYLKAQIAFQKEEMKDRQKEGMNIDSIKIL</sequence>
<evidence type="ECO:0000256" key="1">
    <source>
        <dbReference type="SAM" id="Phobius"/>
    </source>
</evidence>
<proteinExistence type="predicted"/>
<protein>
    <submittedName>
        <fullName evidence="2">Uncharacterized protein</fullName>
    </submittedName>
</protein>
<keyword evidence="1" id="KW-0812">Transmembrane</keyword>
<reference evidence="2 3" key="1">
    <citation type="submission" date="2016-08" db="EMBL/GenBank/DDBJ databases">
        <title>Genomes of anaerobic fungi encode conserved fungal cellulosomes for biomass hydrolysis.</title>
        <authorList>
            <consortium name="DOE Joint Genome Institute"/>
            <person name="Haitjema C.H."/>
            <person name="Gilmore S.P."/>
            <person name="Henske J.K."/>
            <person name="Solomon K.V."/>
            <person name="De Groot R."/>
            <person name="Kuo A."/>
            <person name="Mondo S.J."/>
            <person name="Salamov A.A."/>
            <person name="Labutti K."/>
            <person name="Zhao Z."/>
            <person name="Chiniquy J."/>
            <person name="Barry K."/>
            <person name="Brewer H.M."/>
            <person name="Purvine S.O."/>
            <person name="Wright A.T."/>
            <person name="Boxma B."/>
            <person name="Van Alen T."/>
            <person name="Hackstein J.H."/>
            <person name="Baker S.E."/>
            <person name="Grigoriev I.V."/>
            <person name="O'Malley M.A."/>
        </authorList>
    </citation>
    <scope>NUCLEOTIDE SEQUENCE [LARGE SCALE GENOMIC DNA]</scope>
    <source>
        <strain evidence="3">finn</strain>
    </source>
</reference>
<accession>A0A1Y1V0J4</accession>
<evidence type="ECO:0000313" key="2">
    <source>
        <dbReference type="EMBL" id="ORX44637.1"/>
    </source>
</evidence>
<feature type="transmembrane region" description="Helical" evidence="1">
    <location>
        <begin position="174"/>
        <end position="196"/>
    </location>
</feature>
<comment type="caution">
    <text evidence="2">The sequence shown here is derived from an EMBL/GenBank/DDBJ whole genome shotgun (WGS) entry which is preliminary data.</text>
</comment>
<name>A0A1Y1V0J4_9FUNG</name>
<gene>
    <name evidence="2" type="ORF">BCR36DRAFT_359284</name>
</gene>
<keyword evidence="1" id="KW-0472">Membrane</keyword>
<keyword evidence="3" id="KW-1185">Reference proteome</keyword>
<organism evidence="2 3">
    <name type="scientific">Piromyces finnis</name>
    <dbReference type="NCBI Taxonomy" id="1754191"/>
    <lineage>
        <taxon>Eukaryota</taxon>
        <taxon>Fungi</taxon>
        <taxon>Fungi incertae sedis</taxon>
        <taxon>Chytridiomycota</taxon>
        <taxon>Chytridiomycota incertae sedis</taxon>
        <taxon>Neocallimastigomycetes</taxon>
        <taxon>Neocallimastigales</taxon>
        <taxon>Neocallimastigaceae</taxon>
        <taxon>Piromyces</taxon>
    </lineage>
</organism>
<dbReference type="Proteomes" id="UP000193719">
    <property type="component" value="Unassembled WGS sequence"/>
</dbReference>
<keyword evidence="1" id="KW-1133">Transmembrane helix</keyword>
<reference evidence="2 3" key="2">
    <citation type="submission" date="2016-08" db="EMBL/GenBank/DDBJ databases">
        <title>Pervasive Adenine N6-methylation of Active Genes in Fungi.</title>
        <authorList>
            <consortium name="DOE Joint Genome Institute"/>
            <person name="Mondo S.J."/>
            <person name="Dannebaum R.O."/>
            <person name="Kuo R.C."/>
            <person name="Labutti K."/>
            <person name="Haridas S."/>
            <person name="Kuo A."/>
            <person name="Salamov A."/>
            <person name="Ahrendt S.R."/>
            <person name="Lipzen A."/>
            <person name="Sullivan W."/>
            <person name="Andreopoulos W.B."/>
            <person name="Clum A."/>
            <person name="Lindquist E."/>
            <person name="Daum C."/>
            <person name="Ramamoorthy G.K."/>
            <person name="Gryganskyi A."/>
            <person name="Culley D."/>
            <person name="Magnuson J.K."/>
            <person name="James T.Y."/>
            <person name="O'Malley M.A."/>
            <person name="Stajich J.E."/>
            <person name="Spatafora J.W."/>
            <person name="Visel A."/>
            <person name="Grigoriev I.V."/>
        </authorList>
    </citation>
    <scope>NUCLEOTIDE SEQUENCE [LARGE SCALE GENOMIC DNA]</scope>
    <source>
        <strain evidence="3">finn</strain>
    </source>
</reference>
<dbReference type="OrthoDB" id="10423004at2759"/>
<dbReference type="EMBL" id="MCFH01000044">
    <property type="protein sequence ID" value="ORX44637.1"/>
    <property type="molecule type" value="Genomic_DNA"/>
</dbReference>
<evidence type="ECO:0000313" key="3">
    <source>
        <dbReference type="Proteomes" id="UP000193719"/>
    </source>
</evidence>